<dbReference type="Proteomes" id="UP000693942">
    <property type="component" value="Unassembled WGS sequence"/>
</dbReference>
<name>A0A8J5U5L0_FUSOX</name>
<feature type="region of interest" description="Disordered" evidence="1">
    <location>
        <begin position="184"/>
        <end position="209"/>
    </location>
</feature>
<proteinExistence type="predicted"/>
<evidence type="ECO:0000313" key="3">
    <source>
        <dbReference type="Proteomes" id="UP000693942"/>
    </source>
</evidence>
<organism evidence="2 3">
    <name type="scientific">Fusarium oxysporum f. sp. raphani</name>
    <dbReference type="NCBI Taxonomy" id="96318"/>
    <lineage>
        <taxon>Eukaryota</taxon>
        <taxon>Fungi</taxon>
        <taxon>Dikarya</taxon>
        <taxon>Ascomycota</taxon>
        <taxon>Pezizomycotina</taxon>
        <taxon>Sordariomycetes</taxon>
        <taxon>Hypocreomycetidae</taxon>
        <taxon>Hypocreales</taxon>
        <taxon>Nectriaceae</taxon>
        <taxon>Fusarium</taxon>
        <taxon>Fusarium oxysporum species complex</taxon>
    </lineage>
</organism>
<evidence type="ECO:0000313" key="2">
    <source>
        <dbReference type="EMBL" id="KAG7429125.1"/>
    </source>
</evidence>
<dbReference type="AlphaFoldDB" id="A0A8J5U5L0"/>
<gene>
    <name evidence="2" type="ORF">Forpi1262_v009442</name>
</gene>
<reference evidence="2" key="1">
    <citation type="submission" date="2021-04" db="EMBL/GenBank/DDBJ databases">
        <title>First draft genome resource for Brassicaceae pathogens Fusarium oxysporum f. sp. raphani and Fusarium oxysporum f. sp. rapae.</title>
        <authorList>
            <person name="Asai S."/>
        </authorList>
    </citation>
    <scope>NUCLEOTIDE SEQUENCE</scope>
    <source>
        <strain evidence="2">Tf1262</strain>
    </source>
</reference>
<comment type="caution">
    <text evidence="2">The sequence shown here is derived from an EMBL/GenBank/DDBJ whole genome shotgun (WGS) entry which is preliminary data.</text>
</comment>
<accession>A0A8J5U5L0</accession>
<dbReference type="EMBL" id="JAELUR010000007">
    <property type="protein sequence ID" value="KAG7429125.1"/>
    <property type="molecule type" value="Genomic_DNA"/>
</dbReference>
<protein>
    <submittedName>
        <fullName evidence="2">Uncharacterized protein</fullName>
    </submittedName>
</protein>
<evidence type="ECO:0000256" key="1">
    <source>
        <dbReference type="SAM" id="MobiDB-lite"/>
    </source>
</evidence>
<sequence>MLTDTPQFYDISQLDYASALGIGHDLNTHTKILDVIQCFHGVRKEVERQKSMLSSATVAQIKKRQTLLPENVAKSIQEDKYRRLLLPLIIKQPTVESLNNYIIACLVITEHRVDRLERCGLLDIFHQLFTSVIGTISAQPTTIDFIDTMIIEKLKQIETPSSETPSSEDILSRQLQEIFKSTRNERPAKRPCLNRRGSTTPESTQNTNTGQDEILVLGPELLQDISDEVDPSQPPPVDGPRHVVMQLTGAMINRLEALLGPDSPLLQAIKSSLQWRWERARQESLRTDCIIAMIPASEMQDFSIVIKVGYAAGRKISDYLRYGSSITMTTTLPQ</sequence>
<feature type="compositionally biased region" description="Polar residues" evidence="1">
    <location>
        <begin position="196"/>
        <end position="209"/>
    </location>
</feature>